<dbReference type="OrthoDB" id="9768177at2"/>
<dbReference type="InterPro" id="IPR023996">
    <property type="entry name" value="TonB-dep_OMP_SusC/RagA"/>
</dbReference>
<evidence type="ECO:0000259" key="12">
    <source>
        <dbReference type="Pfam" id="PF07715"/>
    </source>
</evidence>
<dbReference type="InterPro" id="IPR036942">
    <property type="entry name" value="Beta-barrel_TonB_sf"/>
</dbReference>
<feature type="domain" description="TonB-dependent receptor-like beta-barrel" evidence="11">
    <location>
        <begin position="521"/>
        <end position="997"/>
    </location>
</feature>
<evidence type="ECO:0000256" key="5">
    <source>
        <dbReference type="ARBA" id="ARBA00023077"/>
    </source>
</evidence>
<dbReference type="AlphaFoldDB" id="A0A2U2PD51"/>
<dbReference type="InterPro" id="IPR037066">
    <property type="entry name" value="Plug_dom_sf"/>
</dbReference>
<keyword evidence="10" id="KW-1133">Transmembrane helix</keyword>
<sequence length="1133" mass="124530">MLKIRVQGLLLPFLKQKSKQHKQQAEIPVPKEPASPEKLLGQYLLAFYILMIILFSLMAIVSTYAQTGYSIKGRVTDEKGDPLTGALIKIKGTTLATSAGKEGYFSFRNIPPNALLIVSFIGYQSKELKLQASQTDIVITLSPDANQLEEVAVVSTGYQQLPKERATGSFVQVDSALFNRRTSTDILTRLDGMASGIFFNGTGGSLNSSYTLPDSYVSANPMNKLGINIRGQSTLSSLVSKDPLIVVDNFPFEGDINALNPDIVESVSVLKDAAAASIWGARAGNGVIVITTKKGKLNQRMQVDISANTTIGAKPDLYSDKSFLESAAYISAEDSLYSRGYLAGDVNNTFLYPAVTPFVSIREQARTGKISSEQAEAEIAALKGYDVRKDIEKYVYQASLNQQYALSARGGGGSLSYAMNLGFDKVKTDLKRNGYERFSANWQNSWNAAKNLDVSTGILYSNIARESNNTMMWGSSSYFIGGSSYDGMYPYARLADAEGKYLDIAKKLSTAYTDSTVSLGFLDWRYSPLDELDAADNSVKQYDLLLKTSVTYRFIESLKGEVSYQNERQTSLASDYYGLQSWYARDLINQFSQFNPQTGALSYPVPKNGILNRKSDEMISGNFRAQINYDQVIAGKHALTALAGAEWRQTKGEVAMRTSYGYDKEHGTSVMNLDYQTYYTTNAGYGGYVPAPPGDIAGTTNRFLSGFANLAYSYDNRYVVTASARKDGSNIFGVKTNNKFVPLWSAGLGWNVSNEAFYRSALFPYLKLRATYGYNGNAYNGSAFISGYYTVSSLTGAPVLSSLTAPNPELRWEKVRNINLGMDFETTGGRISGTFEWFSKKAEDLIDDIPLAASSGFLSFIGNYAATLTKGVDLSLKSRILRGPVKWDNTLLLSTIRDKVLQYYRQQTSASIQTNAVALVGKSLFGVYSYRWAGLDPENGNPRGYLGGAVSEDYPGIVNNFNPDSLVYHGSARPTTMAAWRNDFSAGGFSLSVNLAYKGGYYFRRSSAALSFQDVISTGGHADYVLRWQKPGDEQVTSVPSVGYVRDANRNNFYAYSEVLVEKADNIRLQDVRLSYQFPSVKKRNPFRQLQVYVFASNLGIVWRANNRGLDPDAPGTSLPASKSVSFGIKMGL</sequence>
<dbReference type="InterPro" id="IPR008969">
    <property type="entry name" value="CarboxyPept-like_regulatory"/>
</dbReference>
<dbReference type="Pfam" id="PF00593">
    <property type="entry name" value="TonB_dep_Rec_b-barrel"/>
    <property type="match status" value="1"/>
</dbReference>
<evidence type="ECO:0000256" key="2">
    <source>
        <dbReference type="ARBA" id="ARBA00022448"/>
    </source>
</evidence>
<evidence type="ECO:0000256" key="3">
    <source>
        <dbReference type="ARBA" id="ARBA00022452"/>
    </source>
</evidence>
<dbReference type="InterPro" id="IPR039426">
    <property type="entry name" value="TonB-dep_rcpt-like"/>
</dbReference>
<keyword evidence="7 8" id="KW-0998">Cell outer membrane</keyword>
<comment type="subcellular location">
    <subcellularLocation>
        <location evidence="1 8">Cell outer membrane</location>
        <topology evidence="1 8">Multi-pass membrane protein</topology>
    </subcellularLocation>
</comment>
<evidence type="ECO:0000313" key="13">
    <source>
        <dbReference type="EMBL" id="PWG79293.1"/>
    </source>
</evidence>
<dbReference type="Pfam" id="PF07715">
    <property type="entry name" value="Plug"/>
    <property type="match status" value="1"/>
</dbReference>
<evidence type="ECO:0000256" key="4">
    <source>
        <dbReference type="ARBA" id="ARBA00022692"/>
    </source>
</evidence>
<evidence type="ECO:0000256" key="6">
    <source>
        <dbReference type="ARBA" id="ARBA00023136"/>
    </source>
</evidence>
<dbReference type="Proteomes" id="UP000245647">
    <property type="component" value="Unassembled WGS sequence"/>
</dbReference>
<dbReference type="Gene3D" id="2.170.130.10">
    <property type="entry name" value="TonB-dependent receptor, plug domain"/>
    <property type="match status" value="1"/>
</dbReference>
<evidence type="ECO:0000313" key="14">
    <source>
        <dbReference type="Proteomes" id="UP000245647"/>
    </source>
</evidence>
<keyword evidence="3 8" id="KW-1134">Transmembrane beta strand</keyword>
<evidence type="ECO:0000259" key="11">
    <source>
        <dbReference type="Pfam" id="PF00593"/>
    </source>
</evidence>
<dbReference type="GO" id="GO:0009279">
    <property type="term" value="C:cell outer membrane"/>
    <property type="evidence" value="ECO:0007669"/>
    <property type="project" value="UniProtKB-SubCell"/>
</dbReference>
<comment type="similarity">
    <text evidence="8 9">Belongs to the TonB-dependent receptor family.</text>
</comment>
<evidence type="ECO:0000256" key="8">
    <source>
        <dbReference type="PROSITE-ProRule" id="PRU01360"/>
    </source>
</evidence>
<feature type="domain" description="TonB-dependent receptor plug" evidence="12">
    <location>
        <begin position="166"/>
        <end position="287"/>
    </location>
</feature>
<dbReference type="Gene3D" id="2.60.40.1120">
    <property type="entry name" value="Carboxypeptidase-like, regulatory domain"/>
    <property type="match status" value="1"/>
</dbReference>
<dbReference type="InterPro" id="IPR000531">
    <property type="entry name" value="Beta-barrel_TonB"/>
</dbReference>
<dbReference type="NCBIfam" id="TIGR04056">
    <property type="entry name" value="OMP_RagA_SusC"/>
    <property type="match status" value="1"/>
</dbReference>
<dbReference type="RefSeq" id="WP_109417077.1">
    <property type="nucleotide sequence ID" value="NZ_QEAS01000015.1"/>
</dbReference>
<evidence type="ECO:0000256" key="7">
    <source>
        <dbReference type="ARBA" id="ARBA00023237"/>
    </source>
</evidence>
<feature type="transmembrane region" description="Helical" evidence="10">
    <location>
        <begin position="43"/>
        <end position="65"/>
    </location>
</feature>
<dbReference type="InterPro" id="IPR023997">
    <property type="entry name" value="TonB-dep_OMP_SusC/RagA_CS"/>
</dbReference>
<keyword evidence="5 9" id="KW-0798">TonB box</keyword>
<gene>
    <name evidence="13" type="ORF">DDR33_17375</name>
</gene>
<dbReference type="EMBL" id="QEAS01000015">
    <property type="protein sequence ID" value="PWG79293.1"/>
    <property type="molecule type" value="Genomic_DNA"/>
</dbReference>
<reference evidence="13 14" key="1">
    <citation type="submission" date="2018-04" db="EMBL/GenBank/DDBJ databases">
        <title>Pedobacter chongqingensis sp. nov., isolated from a rottenly hemp rope.</title>
        <authorList>
            <person name="Cai Y."/>
        </authorList>
    </citation>
    <scope>NUCLEOTIDE SEQUENCE [LARGE SCALE GENOMIC DNA]</scope>
    <source>
        <strain evidence="13 14">FJ4-8</strain>
    </source>
</reference>
<protein>
    <submittedName>
        <fullName evidence="13">SusC/RagA family TonB-linked outer membrane protein</fullName>
    </submittedName>
</protein>
<keyword evidence="14" id="KW-1185">Reference proteome</keyword>
<name>A0A2U2PD51_9SPHI</name>
<dbReference type="Pfam" id="PF13715">
    <property type="entry name" value="CarbopepD_reg_2"/>
    <property type="match status" value="1"/>
</dbReference>
<keyword evidence="2 8" id="KW-0813">Transport</keyword>
<proteinExistence type="inferred from homology"/>
<dbReference type="Gene3D" id="2.40.170.20">
    <property type="entry name" value="TonB-dependent receptor, beta-barrel domain"/>
    <property type="match status" value="1"/>
</dbReference>
<organism evidence="13 14">
    <name type="scientific">Pararcticibacter amylolyticus</name>
    <dbReference type="NCBI Taxonomy" id="2173175"/>
    <lineage>
        <taxon>Bacteria</taxon>
        <taxon>Pseudomonadati</taxon>
        <taxon>Bacteroidota</taxon>
        <taxon>Sphingobacteriia</taxon>
        <taxon>Sphingobacteriales</taxon>
        <taxon>Sphingobacteriaceae</taxon>
        <taxon>Pararcticibacter</taxon>
    </lineage>
</organism>
<dbReference type="NCBIfam" id="TIGR04057">
    <property type="entry name" value="SusC_RagA_signa"/>
    <property type="match status" value="1"/>
</dbReference>
<dbReference type="SUPFAM" id="SSF49464">
    <property type="entry name" value="Carboxypeptidase regulatory domain-like"/>
    <property type="match status" value="1"/>
</dbReference>
<evidence type="ECO:0000256" key="1">
    <source>
        <dbReference type="ARBA" id="ARBA00004571"/>
    </source>
</evidence>
<dbReference type="InterPro" id="IPR012910">
    <property type="entry name" value="Plug_dom"/>
</dbReference>
<evidence type="ECO:0000256" key="10">
    <source>
        <dbReference type="SAM" id="Phobius"/>
    </source>
</evidence>
<keyword evidence="4 8" id="KW-0812">Transmembrane</keyword>
<dbReference type="PROSITE" id="PS52016">
    <property type="entry name" value="TONB_DEPENDENT_REC_3"/>
    <property type="match status" value="1"/>
</dbReference>
<keyword evidence="6 8" id="KW-0472">Membrane</keyword>
<dbReference type="SUPFAM" id="SSF56935">
    <property type="entry name" value="Porins"/>
    <property type="match status" value="1"/>
</dbReference>
<evidence type="ECO:0000256" key="9">
    <source>
        <dbReference type="RuleBase" id="RU003357"/>
    </source>
</evidence>
<comment type="caution">
    <text evidence="13">The sequence shown here is derived from an EMBL/GenBank/DDBJ whole genome shotgun (WGS) entry which is preliminary data.</text>
</comment>
<accession>A0A2U2PD51</accession>